<evidence type="ECO:0000313" key="1">
    <source>
        <dbReference type="EMBL" id="SDS50996.1"/>
    </source>
</evidence>
<gene>
    <name evidence="1" type="ORF">SAMN05216221_1978</name>
</gene>
<organism evidence="1 2">
    <name type="scientific">Pseudomonas oryzae</name>
    <dbReference type="NCBI Taxonomy" id="1392877"/>
    <lineage>
        <taxon>Bacteria</taxon>
        <taxon>Pseudomonadati</taxon>
        <taxon>Pseudomonadota</taxon>
        <taxon>Gammaproteobacteria</taxon>
        <taxon>Pseudomonadales</taxon>
        <taxon>Pseudomonadaceae</taxon>
        <taxon>Pseudomonas</taxon>
    </lineage>
</organism>
<reference evidence="2" key="1">
    <citation type="submission" date="2016-10" db="EMBL/GenBank/DDBJ databases">
        <authorList>
            <person name="Varghese N."/>
            <person name="Submissions S."/>
        </authorList>
    </citation>
    <scope>NUCLEOTIDE SEQUENCE [LARGE SCALE GENOMIC DNA]</scope>
    <source>
        <strain evidence="2">KCTC 32247</strain>
    </source>
</reference>
<dbReference type="AlphaFoldDB" id="A0A1H1STE6"/>
<protein>
    <submittedName>
        <fullName evidence="1">Uncharacterized protein</fullName>
    </submittedName>
</protein>
<sequence>MVYRIAALVVCGVLVPQAIYAKECWALTDLKGQIAPSTNGYAFQSDGFSNPMVLCFDEDKGSVSGDDTQLTRFGKSTLAGWGANKDIELFEVYQIDRVNGKVLFTKSRIGTSSLIPGAPDLVGAFVGKATRLKQ</sequence>
<evidence type="ECO:0000313" key="2">
    <source>
        <dbReference type="Proteomes" id="UP000243359"/>
    </source>
</evidence>
<accession>A0A1H1STE6</accession>
<dbReference type="EMBL" id="LT629751">
    <property type="protein sequence ID" value="SDS50996.1"/>
    <property type="molecule type" value="Genomic_DNA"/>
</dbReference>
<name>A0A1H1STE6_9PSED</name>
<keyword evidence="2" id="KW-1185">Reference proteome</keyword>
<dbReference type="Proteomes" id="UP000243359">
    <property type="component" value="Chromosome I"/>
</dbReference>
<proteinExistence type="predicted"/>